<keyword evidence="2" id="KW-1185">Reference proteome</keyword>
<dbReference type="EMBL" id="MU393589">
    <property type="protein sequence ID" value="KAI4860350.1"/>
    <property type="molecule type" value="Genomic_DNA"/>
</dbReference>
<accession>A0ACB9YLQ8</accession>
<evidence type="ECO:0000313" key="1">
    <source>
        <dbReference type="EMBL" id="KAI4860350.1"/>
    </source>
</evidence>
<sequence length="559" mass="62648">MAPASEIDLFAPVERDIVLEIRTSKMKTMPGLKIETGIDKRIRFGRIPVSLIGLDADEHDLVFHGGRDKAIHGYCCSHYPTWQKEFPDAATRFDRGGFGENFVTERMNERNVCIGDIVSVGNDGVLLQVSLPRQPCFKLNHRFQLKNFAPNTYKTSRTGWYYRVLHEGTVQAGDEIRLVQRKWPKWTIERVQEYLHRTLDDAAMNEELAAIADMGDESRNAFEKRVEKLKAKQKRAAGTEEEKERWRDFKIIEKKTQTPRILSFVLEAMKQNPEAGDVQLGSHARLKLPNGLLRSYSIVSGNPDRFELGIALEEPSRGGSAYLHSTAKEGDIIQVGRVTADVKPAGAASNHVFIVGGIGITAFLSMLEMYQKIHWEATLHFALRDAANDMPFRSRIEALGDSVRLYDGSKGQRMDIPAIFAGLSWNSHVYVCGPTRMMDQAILESKKRGLGEDEVHFEAFGADTTGDPFEVEVKSARERKKKSEVLQVGAEETLLEVLRKHFGDDDVPSSCEVGNCGTCKVVVRSGRVEHRGTALLDEEKDEAMLSCVSRGIGRIAIEI</sequence>
<dbReference type="Proteomes" id="UP001497700">
    <property type="component" value="Unassembled WGS sequence"/>
</dbReference>
<organism evidence="1 2">
    <name type="scientific">Hypoxylon rubiginosum</name>
    <dbReference type="NCBI Taxonomy" id="110542"/>
    <lineage>
        <taxon>Eukaryota</taxon>
        <taxon>Fungi</taxon>
        <taxon>Dikarya</taxon>
        <taxon>Ascomycota</taxon>
        <taxon>Pezizomycotina</taxon>
        <taxon>Sordariomycetes</taxon>
        <taxon>Xylariomycetidae</taxon>
        <taxon>Xylariales</taxon>
        <taxon>Hypoxylaceae</taxon>
        <taxon>Hypoxylon</taxon>
    </lineage>
</organism>
<gene>
    <name evidence="1" type="ORF">F4820DRAFT_437026</name>
</gene>
<reference evidence="1 2" key="1">
    <citation type="journal article" date="2022" name="New Phytol.">
        <title>Ecological generalism drives hyperdiversity of secondary metabolite gene clusters in xylarialean endophytes.</title>
        <authorList>
            <person name="Franco M.E.E."/>
            <person name="Wisecaver J.H."/>
            <person name="Arnold A.E."/>
            <person name="Ju Y.M."/>
            <person name="Slot J.C."/>
            <person name="Ahrendt S."/>
            <person name="Moore L.P."/>
            <person name="Eastman K.E."/>
            <person name="Scott K."/>
            <person name="Konkel Z."/>
            <person name="Mondo S.J."/>
            <person name="Kuo A."/>
            <person name="Hayes R.D."/>
            <person name="Haridas S."/>
            <person name="Andreopoulos B."/>
            <person name="Riley R."/>
            <person name="LaButti K."/>
            <person name="Pangilinan J."/>
            <person name="Lipzen A."/>
            <person name="Amirebrahimi M."/>
            <person name="Yan J."/>
            <person name="Adam C."/>
            <person name="Keymanesh K."/>
            <person name="Ng V."/>
            <person name="Louie K."/>
            <person name="Northen T."/>
            <person name="Drula E."/>
            <person name="Henrissat B."/>
            <person name="Hsieh H.M."/>
            <person name="Youens-Clark K."/>
            <person name="Lutzoni F."/>
            <person name="Miadlikowska J."/>
            <person name="Eastwood D.C."/>
            <person name="Hamelin R.C."/>
            <person name="Grigoriev I.V."/>
            <person name="U'Ren J.M."/>
        </authorList>
    </citation>
    <scope>NUCLEOTIDE SEQUENCE [LARGE SCALE GENOMIC DNA]</scope>
    <source>
        <strain evidence="1 2">CBS 119005</strain>
    </source>
</reference>
<evidence type="ECO:0000313" key="2">
    <source>
        <dbReference type="Proteomes" id="UP001497700"/>
    </source>
</evidence>
<name>A0ACB9YLQ8_9PEZI</name>
<protein>
    <submittedName>
        <fullName evidence="1">PK beta-barrel-protein domain-containing protein-like protein</fullName>
    </submittedName>
</protein>
<comment type="caution">
    <text evidence="1">The sequence shown here is derived from an EMBL/GenBank/DDBJ whole genome shotgun (WGS) entry which is preliminary data.</text>
</comment>
<proteinExistence type="predicted"/>